<comment type="subcellular location">
    <subcellularLocation>
        <location evidence="1 8">Cell outer membrane</location>
        <topology evidence="1 8">Multi-pass membrane protein</topology>
    </subcellularLocation>
</comment>
<dbReference type="InterPro" id="IPR023996">
    <property type="entry name" value="TonB-dep_OMP_SusC/RagA"/>
</dbReference>
<protein>
    <submittedName>
        <fullName evidence="13">TonB-linked outer membrane protein, SusC/RagA family</fullName>
    </submittedName>
</protein>
<proteinExistence type="inferred from homology"/>
<dbReference type="Pfam" id="PF13715">
    <property type="entry name" value="CarbopepD_reg_2"/>
    <property type="match status" value="1"/>
</dbReference>
<organism evidence="13 14">
    <name type="scientific">Draconibacterium orientale</name>
    <dbReference type="NCBI Taxonomy" id="1168034"/>
    <lineage>
        <taxon>Bacteria</taxon>
        <taxon>Pseudomonadati</taxon>
        <taxon>Bacteroidota</taxon>
        <taxon>Bacteroidia</taxon>
        <taxon>Marinilabiliales</taxon>
        <taxon>Prolixibacteraceae</taxon>
        <taxon>Draconibacterium</taxon>
    </lineage>
</organism>
<evidence type="ECO:0000256" key="6">
    <source>
        <dbReference type="ARBA" id="ARBA00023136"/>
    </source>
</evidence>
<evidence type="ECO:0000256" key="2">
    <source>
        <dbReference type="ARBA" id="ARBA00022448"/>
    </source>
</evidence>
<dbReference type="NCBIfam" id="TIGR04056">
    <property type="entry name" value="OMP_RagA_SusC"/>
    <property type="match status" value="1"/>
</dbReference>
<dbReference type="Pfam" id="PF07715">
    <property type="entry name" value="Plug"/>
    <property type="match status" value="1"/>
</dbReference>
<gene>
    <name evidence="13" type="ORF">SAMN05444285_11973</name>
</gene>
<accession>A0A1I0GAI1</accession>
<dbReference type="PROSITE" id="PS52016">
    <property type="entry name" value="TONB_DEPENDENT_REC_3"/>
    <property type="match status" value="1"/>
</dbReference>
<reference evidence="13 14" key="1">
    <citation type="submission" date="2016-10" db="EMBL/GenBank/DDBJ databases">
        <authorList>
            <person name="de Groot N.N."/>
        </authorList>
    </citation>
    <scope>NUCLEOTIDE SEQUENCE [LARGE SCALE GENOMIC DNA]</scope>
    <source>
        <strain evidence="13 14">DSM 25947</strain>
    </source>
</reference>
<evidence type="ECO:0000313" key="13">
    <source>
        <dbReference type="EMBL" id="SET67738.1"/>
    </source>
</evidence>
<keyword evidence="4 8" id="KW-0812">Transmembrane</keyword>
<evidence type="ECO:0000256" key="7">
    <source>
        <dbReference type="ARBA" id="ARBA00023237"/>
    </source>
</evidence>
<keyword evidence="10" id="KW-1133">Transmembrane helix</keyword>
<dbReference type="GO" id="GO:0009279">
    <property type="term" value="C:cell outer membrane"/>
    <property type="evidence" value="ECO:0007669"/>
    <property type="project" value="UniProtKB-SubCell"/>
</dbReference>
<keyword evidence="6 8" id="KW-0472">Membrane</keyword>
<dbReference type="Gene3D" id="2.60.40.1120">
    <property type="entry name" value="Carboxypeptidase-like, regulatory domain"/>
    <property type="match status" value="1"/>
</dbReference>
<dbReference type="InterPro" id="IPR037066">
    <property type="entry name" value="Plug_dom_sf"/>
</dbReference>
<dbReference type="SUPFAM" id="SSF56935">
    <property type="entry name" value="Porins"/>
    <property type="match status" value="1"/>
</dbReference>
<keyword evidence="5 9" id="KW-0798">TonB box</keyword>
<dbReference type="InterPro" id="IPR036942">
    <property type="entry name" value="Beta-barrel_TonB_sf"/>
</dbReference>
<evidence type="ECO:0000256" key="5">
    <source>
        <dbReference type="ARBA" id="ARBA00023077"/>
    </source>
</evidence>
<name>A0A1I0GAI1_9BACT</name>
<evidence type="ECO:0000256" key="3">
    <source>
        <dbReference type="ARBA" id="ARBA00022452"/>
    </source>
</evidence>
<feature type="domain" description="TonB-dependent receptor-like beta-barrel" evidence="11">
    <location>
        <begin position="496"/>
        <end position="830"/>
    </location>
</feature>
<dbReference type="Gene3D" id="2.40.170.20">
    <property type="entry name" value="TonB-dependent receptor, beta-barrel domain"/>
    <property type="match status" value="1"/>
</dbReference>
<evidence type="ECO:0000256" key="10">
    <source>
        <dbReference type="SAM" id="Phobius"/>
    </source>
</evidence>
<evidence type="ECO:0000256" key="4">
    <source>
        <dbReference type="ARBA" id="ARBA00022692"/>
    </source>
</evidence>
<evidence type="ECO:0000313" key="14">
    <source>
        <dbReference type="Proteomes" id="UP000181981"/>
    </source>
</evidence>
<evidence type="ECO:0000259" key="11">
    <source>
        <dbReference type="Pfam" id="PF00593"/>
    </source>
</evidence>
<dbReference type="InterPro" id="IPR000531">
    <property type="entry name" value="Beta-barrel_TonB"/>
</dbReference>
<dbReference type="AlphaFoldDB" id="A0A1I0GAI1"/>
<dbReference type="InterPro" id="IPR023997">
    <property type="entry name" value="TonB-dep_OMP_SusC/RagA_CS"/>
</dbReference>
<feature type="domain" description="TonB-dependent receptor plug" evidence="12">
    <location>
        <begin position="140"/>
        <end position="247"/>
    </location>
</feature>
<dbReference type="InterPro" id="IPR039426">
    <property type="entry name" value="TonB-dep_rcpt-like"/>
</dbReference>
<dbReference type="NCBIfam" id="TIGR04057">
    <property type="entry name" value="SusC_RagA_signa"/>
    <property type="match status" value="1"/>
</dbReference>
<dbReference type="Proteomes" id="UP000181981">
    <property type="component" value="Unassembled WGS sequence"/>
</dbReference>
<evidence type="ECO:0000256" key="8">
    <source>
        <dbReference type="PROSITE-ProRule" id="PRU01360"/>
    </source>
</evidence>
<comment type="similarity">
    <text evidence="8 9">Belongs to the TonB-dependent receptor family.</text>
</comment>
<evidence type="ECO:0000259" key="12">
    <source>
        <dbReference type="Pfam" id="PF07715"/>
    </source>
</evidence>
<dbReference type="EMBL" id="FOHT01000019">
    <property type="protein sequence ID" value="SET67738.1"/>
    <property type="molecule type" value="Genomic_DNA"/>
</dbReference>
<evidence type="ECO:0000256" key="9">
    <source>
        <dbReference type="RuleBase" id="RU003357"/>
    </source>
</evidence>
<keyword evidence="7 8" id="KW-0998">Cell outer membrane</keyword>
<sequence length="1085" mass="121111">MMEKNRCIHGLSPCVQKMLRLMTLTVLMMFIFNVGVMASGNTVTGVQQNSISGKVIDESGETLPGVTVLLKGTTNGTVTNIDGLFTLSGVKEGDVLQFSFVGMKSQEITIASQTSIDVTMMQETVGMEEVVVVGFGTQKKVNLTGAVGVVDNEKLEARPVQNASQMLQGLVSGLNISQTGGSLEDSPTINIRGTATIGQGSTGSPLVLIDGMEGDINAINPQDIESISVLKDAAASSIYGSRAPFGVILVTTKKGAEGKMVINYNNNFRWSSPINVPDMMDSYTFATFFNDANINGGGGAFFDEERMQRILNYQNGLTRDEIIQNPDNPQYWADGYGYGQANNDWYDVIYKDYSFSQEHNMSISGGNKAIKYYASGNFLDQSGLMEFNTDKFKRYTTTVKVSAQLTDWAKATVSNRFIREDFGRPASLTNDLFADLARQGWPVLPVYDPNGYLYSSPSPALGLSDRGRDKSQKDWLYQQAQLVLEPVKDWIITGELNYRTQNDFRSWDLQKTYNHDVDGNPVLYSSSSLVHEQAFRENYVNSNLFTEYTKEVGEGHNFKVLVGFQSEVLKRRAISAERNGIMVPSLPTLNTTSGTDANGEVTAPLVSGDYNHWSTQGFFGRINYNYKERYLIEGNLRYDGTSRFRSDRRWNWFPSVSAGWNIAREPFWEDMQDIIGTMKLRGSYGELGNQNTSNWYPTYVTMPVGTSNGGWLVNGVQPNTASAPGLVSQSLTWERVKSWDVGLDMSFISGKLSTSFDYYTRYTNDMVGPAPELPVILGNNVPSVNNTDLKTYGFELEATWKDRLKNGLGYSVQVLLSDAQTVIEKYPNPTGNLDTYVEGRKLGEIWGYETIDIARNEGDMEAHLATLPNGGQDALGSQWEQGDIMYRDLNDDGKIDNGANTINDHGDIKVIGNSTARFPFSVDLAADWKGFDIRAFFQGVLKSDYYINSYYFWGAWDWGIWWSSGLTQHEDYFRADADHPLGQNLDAYYPRPLFNGKNHQSQTGYLQDASYIRLKNLQFGYTIPERWANSIGIEKLRVYVSGENIWTGTKMTKIFDPETVFNPDRWTGTNYPLNRTISLGVSVNL</sequence>
<dbReference type="FunFam" id="2.60.40.1120:FF:000003">
    <property type="entry name" value="Outer membrane protein Omp121"/>
    <property type="match status" value="1"/>
</dbReference>
<keyword evidence="3 8" id="KW-1134">Transmembrane beta strand</keyword>
<dbReference type="Pfam" id="PF00593">
    <property type="entry name" value="TonB_dep_Rec_b-barrel"/>
    <property type="match status" value="1"/>
</dbReference>
<dbReference type="FunFam" id="2.170.130.10:FF:000024">
    <property type="entry name" value="Outer membrane protein"/>
    <property type="match status" value="1"/>
</dbReference>
<keyword evidence="2 8" id="KW-0813">Transport</keyword>
<dbReference type="SUPFAM" id="SSF49464">
    <property type="entry name" value="Carboxypeptidase regulatory domain-like"/>
    <property type="match status" value="1"/>
</dbReference>
<evidence type="ECO:0000256" key="1">
    <source>
        <dbReference type="ARBA" id="ARBA00004571"/>
    </source>
</evidence>
<dbReference type="Gene3D" id="2.170.130.10">
    <property type="entry name" value="TonB-dependent receptor, plug domain"/>
    <property type="match status" value="1"/>
</dbReference>
<dbReference type="InterPro" id="IPR008969">
    <property type="entry name" value="CarboxyPept-like_regulatory"/>
</dbReference>
<feature type="transmembrane region" description="Helical" evidence="10">
    <location>
        <begin position="21"/>
        <end position="40"/>
    </location>
</feature>
<dbReference type="InterPro" id="IPR012910">
    <property type="entry name" value="Plug_dom"/>
</dbReference>